<sequence length="200" mass="22510">MTEVKHSDYEEVVEDVAVQLSAQLKTAESGSVIDMFLSDTLDPAEQFLFYGALEQALLEYRKGHNQKTVFIRLQPEGLATNAPVSTPASALLDRILLRRMDEFMHDKLFVEEIFYNGEHMVYSGLDLKNRHVVILTDGVDEGSPYLAEAISMCKEMKAKYVVGLPMMIWSKDLQAHLAEEDEAMHEDVKGMSGHENTPVS</sequence>
<evidence type="ECO:0000313" key="2">
    <source>
        <dbReference type="Proteomes" id="UP000434554"/>
    </source>
</evidence>
<organism evidence="1 2">
    <name type="scientific">Veillonella seminalis</name>
    <dbReference type="NCBI Taxonomy" id="1502943"/>
    <lineage>
        <taxon>Bacteria</taxon>
        <taxon>Bacillati</taxon>
        <taxon>Bacillota</taxon>
        <taxon>Negativicutes</taxon>
        <taxon>Veillonellales</taxon>
        <taxon>Veillonellaceae</taxon>
        <taxon>Veillonella</taxon>
    </lineage>
</organism>
<name>A0A833FKF9_9FIRM</name>
<proteinExistence type="predicted"/>
<reference evidence="1 2" key="1">
    <citation type="submission" date="2019-09" db="EMBL/GenBank/DDBJ databases">
        <title>Draft genome sequence of 3 type strains from the CCUG.</title>
        <authorList>
            <person name="Pineiro-Iglesias B."/>
            <person name="Tunovic T."/>
            <person name="Unosson C."/>
            <person name="Inganas E."/>
            <person name="Ohlen M."/>
            <person name="Cardew S."/>
            <person name="Jensie-Markopoulos S."/>
            <person name="Salva-Serra F."/>
            <person name="Jaen-Luchoro D."/>
            <person name="Karlsson R."/>
            <person name="Svensson-Stadler L."/>
            <person name="Chun J."/>
            <person name="Moore E."/>
        </authorList>
    </citation>
    <scope>NUCLEOTIDE SEQUENCE [LARGE SCALE GENOMIC DNA]</scope>
    <source>
        <strain evidence="1 2">CCUG 65427</strain>
    </source>
</reference>
<dbReference type="EMBL" id="WBKH01000001">
    <property type="protein sequence ID" value="KAB1479847.1"/>
    <property type="molecule type" value="Genomic_DNA"/>
</dbReference>
<accession>A0A833FKF9</accession>
<gene>
    <name evidence="1" type="ORF">F8R14_00825</name>
</gene>
<comment type="caution">
    <text evidence="1">The sequence shown here is derived from an EMBL/GenBank/DDBJ whole genome shotgun (WGS) entry which is preliminary data.</text>
</comment>
<protein>
    <submittedName>
        <fullName evidence="1">Uncharacterized protein</fullName>
    </submittedName>
</protein>
<evidence type="ECO:0000313" key="1">
    <source>
        <dbReference type="EMBL" id="KAB1479847.1"/>
    </source>
</evidence>
<dbReference type="GeneID" id="83054221"/>
<dbReference type="Proteomes" id="UP000434554">
    <property type="component" value="Unassembled WGS sequence"/>
</dbReference>
<dbReference type="RefSeq" id="WP_006555481.1">
    <property type="nucleotide sequence ID" value="NZ_CALMIE010000026.1"/>
</dbReference>
<dbReference type="AlphaFoldDB" id="A0A833FKF9"/>